<dbReference type="InterPro" id="IPR008551">
    <property type="entry name" value="TANGO2"/>
</dbReference>
<protein>
    <submittedName>
        <fullName evidence="2">Uncharacterized protein</fullName>
    </submittedName>
</protein>
<evidence type="ECO:0000256" key="1">
    <source>
        <dbReference type="SAM" id="MobiDB-lite"/>
    </source>
</evidence>
<dbReference type="AlphaFoldDB" id="A0ABD3DU23"/>
<gene>
    <name evidence="2" type="ORF">CASFOL_010953</name>
</gene>
<organism evidence="2 3">
    <name type="scientific">Castilleja foliolosa</name>
    <dbReference type="NCBI Taxonomy" id="1961234"/>
    <lineage>
        <taxon>Eukaryota</taxon>
        <taxon>Viridiplantae</taxon>
        <taxon>Streptophyta</taxon>
        <taxon>Embryophyta</taxon>
        <taxon>Tracheophyta</taxon>
        <taxon>Spermatophyta</taxon>
        <taxon>Magnoliopsida</taxon>
        <taxon>eudicotyledons</taxon>
        <taxon>Gunneridae</taxon>
        <taxon>Pentapetalae</taxon>
        <taxon>asterids</taxon>
        <taxon>lamiids</taxon>
        <taxon>Lamiales</taxon>
        <taxon>Orobanchaceae</taxon>
        <taxon>Pedicularideae</taxon>
        <taxon>Castillejinae</taxon>
        <taxon>Castilleja</taxon>
    </lineage>
</organism>
<proteinExistence type="predicted"/>
<comment type="caution">
    <text evidence="2">The sequence shown here is derived from an EMBL/GenBank/DDBJ whole genome shotgun (WGS) entry which is preliminary data.</text>
</comment>
<accession>A0ABD3DU23</accession>
<feature type="compositionally biased region" description="Basic and acidic residues" evidence="1">
    <location>
        <begin position="30"/>
        <end position="72"/>
    </location>
</feature>
<dbReference type="PANTHER" id="PTHR17985">
    <property type="entry name" value="SER/THR-RICH PROTEIN T10 IN DGCR REGION"/>
    <property type="match status" value="1"/>
</dbReference>
<dbReference type="Pfam" id="PF05742">
    <property type="entry name" value="TANGO2"/>
    <property type="match status" value="1"/>
</dbReference>
<feature type="region of interest" description="Disordered" evidence="1">
    <location>
        <begin position="1"/>
        <end position="91"/>
    </location>
</feature>
<keyword evidence="3" id="KW-1185">Reference proteome</keyword>
<reference evidence="3" key="1">
    <citation type="journal article" date="2024" name="IScience">
        <title>Strigolactones Initiate the Formation of Haustorium-like Structures in Castilleja.</title>
        <authorList>
            <person name="Buerger M."/>
            <person name="Peterson D."/>
            <person name="Chory J."/>
        </authorList>
    </citation>
    <scope>NUCLEOTIDE SEQUENCE [LARGE SCALE GENOMIC DNA]</scope>
</reference>
<evidence type="ECO:0000313" key="2">
    <source>
        <dbReference type="EMBL" id="KAL3645773.1"/>
    </source>
</evidence>
<dbReference type="EMBL" id="JAVIJP010000013">
    <property type="protein sequence ID" value="KAL3645773.1"/>
    <property type="molecule type" value="Genomic_DNA"/>
</dbReference>
<dbReference type="PANTHER" id="PTHR17985:SF16">
    <property type="entry name" value="TRANSPORT_GOLGI ORGANIZATION-LIKE PROTEIN (DUF833)"/>
    <property type="match status" value="1"/>
</dbReference>
<sequence>MLPGWEPSERFPACALVDPPVLSRKNTTKGADDKRKRDDSRRPSDRHSARGHHRNDEHSRRDRHLDDYDRGYSKPSYHSGKDHRSTDYVNDVDSYRPTTPLGWWEGGEILGGGGRDEEAGGTWLACTRDGKLSFLTNVREISSNSSPVKSRGELPIRFLKV</sequence>
<name>A0ABD3DU23_9LAMI</name>
<dbReference type="Proteomes" id="UP001632038">
    <property type="component" value="Unassembled WGS sequence"/>
</dbReference>
<evidence type="ECO:0000313" key="3">
    <source>
        <dbReference type="Proteomes" id="UP001632038"/>
    </source>
</evidence>